<dbReference type="Proteomes" id="UP001234178">
    <property type="component" value="Unassembled WGS sequence"/>
</dbReference>
<name>A0ABQ9YSC2_9CRUS</name>
<gene>
    <name evidence="2" type="ORF">OUZ56_005275</name>
</gene>
<evidence type="ECO:0000256" key="1">
    <source>
        <dbReference type="SAM" id="MobiDB-lite"/>
    </source>
</evidence>
<comment type="caution">
    <text evidence="2">The sequence shown here is derived from an EMBL/GenBank/DDBJ whole genome shotgun (WGS) entry which is preliminary data.</text>
</comment>
<accession>A0ABQ9YSC2</accession>
<organism evidence="2 3">
    <name type="scientific">Daphnia magna</name>
    <dbReference type="NCBI Taxonomy" id="35525"/>
    <lineage>
        <taxon>Eukaryota</taxon>
        <taxon>Metazoa</taxon>
        <taxon>Ecdysozoa</taxon>
        <taxon>Arthropoda</taxon>
        <taxon>Crustacea</taxon>
        <taxon>Branchiopoda</taxon>
        <taxon>Diplostraca</taxon>
        <taxon>Cladocera</taxon>
        <taxon>Anomopoda</taxon>
        <taxon>Daphniidae</taxon>
        <taxon>Daphnia</taxon>
    </lineage>
</organism>
<feature type="region of interest" description="Disordered" evidence="1">
    <location>
        <begin position="88"/>
        <end position="109"/>
    </location>
</feature>
<sequence length="259" mass="28701">MKLLPLFESAQFLFINFGLAQPDQLKISSPPQYRNDSGGFPLLPPSTEDRVANGLQTETGGMGCSSREERVAKSAGFNFPGMNRHSSGCRGPNPISDGAAICPEHPSPDFRFKGRVNGPEESSAQQSGIQLEFGNGNRLLRAETEWAEIQVGRDPGGPRSRWAEFQVGRDPGGPRSGWDEIQVGRDSADIRLVAALSEEWYLSAYQRALIKVRTARAPPRAEIRLGRDSDRWAEIRVGRDSVRWAEIRLGRDSVRWAKI</sequence>
<keyword evidence="3" id="KW-1185">Reference proteome</keyword>
<protein>
    <submittedName>
        <fullName evidence="2">Uncharacterized protein</fullName>
    </submittedName>
</protein>
<reference evidence="2 3" key="1">
    <citation type="journal article" date="2023" name="Nucleic Acids Res.">
        <title>The hologenome of Daphnia magna reveals possible DNA methylation and microbiome-mediated evolution of the host genome.</title>
        <authorList>
            <person name="Chaturvedi A."/>
            <person name="Li X."/>
            <person name="Dhandapani V."/>
            <person name="Marshall H."/>
            <person name="Kissane S."/>
            <person name="Cuenca-Cambronero M."/>
            <person name="Asole G."/>
            <person name="Calvet F."/>
            <person name="Ruiz-Romero M."/>
            <person name="Marangio P."/>
            <person name="Guigo R."/>
            <person name="Rago D."/>
            <person name="Mirbahai L."/>
            <person name="Eastwood N."/>
            <person name="Colbourne J.K."/>
            <person name="Zhou J."/>
            <person name="Mallon E."/>
            <person name="Orsini L."/>
        </authorList>
    </citation>
    <scope>NUCLEOTIDE SEQUENCE [LARGE SCALE GENOMIC DNA]</scope>
    <source>
        <strain evidence="2">LRV0_1</strain>
    </source>
</reference>
<proteinExistence type="predicted"/>
<dbReference type="EMBL" id="JAOYFB010000001">
    <property type="protein sequence ID" value="KAK4003516.1"/>
    <property type="molecule type" value="Genomic_DNA"/>
</dbReference>
<evidence type="ECO:0000313" key="2">
    <source>
        <dbReference type="EMBL" id="KAK4003516.1"/>
    </source>
</evidence>
<evidence type="ECO:0000313" key="3">
    <source>
        <dbReference type="Proteomes" id="UP001234178"/>
    </source>
</evidence>